<dbReference type="EMBL" id="CP094528">
    <property type="protein sequence ID" value="UOE44832.1"/>
    <property type="molecule type" value="Genomic_DNA"/>
</dbReference>
<dbReference type="InterPro" id="IPR008979">
    <property type="entry name" value="Galactose-bd-like_sf"/>
</dbReference>
<evidence type="ECO:0000256" key="2">
    <source>
        <dbReference type="ARBA" id="ARBA00007401"/>
    </source>
</evidence>
<evidence type="ECO:0000256" key="3">
    <source>
        <dbReference type="ARBA" id="ARBA00012754"/>
    </source>
</evidence>
<evidence type="ECO:0000256" key="1">
    <source>
        <dbReference type="ARBA" id="ARBA00000829"/>
    </source>
</evidence>
<dbReference type="InterPro" id="IPR054593">
    <property type="entry name" value="Beta-mannosidase-like_N2"/>
</dbReference>
<feature type="domain" description="Beta-mannosidase-like galactose-binding" evidence="7">
    <location>
        <begin position="79"/>
        <end position="232"/>
    </location>
</feature>
<evidence type="ECO:0000256" key="4">
    <source>
        <dbReference type="ARBA" id="ARBA00022801"/>
    </source>
</evidence>
<dbReference type="InterPro" id="IPR050887">
    <property type="entry name" value="Beta-mannosidase_GH2"/>
</dbReference>
<dbReference type="Gene3D" id="2.60.120.260">
    <property type="entry name" value="Galactose-binding domain-like"/>
    <property type="match status" value="1"/>
</dbReference>
<dbReference type="PANTHER" id="PTHR43730">
    <property type="entry name" value="BETA-MANNOSIDASE"/>
    <property type="match status" value="1"/>
</dbReference>
<dbReference type="SUPFAM" id="SSF49785">
    <property type="entry name" value="Galactose-binding domain-like"/>
    <property type="match status" value="1"/>
</dbReference>
<comment type="similarity">
    <text evidence="2">Belongs to the glycosyl hydrolase 2 family.</text>
</comment>
<dbReference type="GO" id="GO:0016787">
    <property type="term" value="F:hydrolase activity"/>
    <property type="evidence" value="ECO:0007669"/>
    <property type="project" value="UniProtKB-KW"/>
</dbReference>
<dbReference type="Proteomes" id="UP000832097">
    <property type="component" value="Chromosome"/>
</dbReference>
<feature type="domain" description="Glycoside hydrolase family 2 immunoglobulin-like beta-sandwich" evidence="6">
    <location>
        <begin position="251"/>
        <end position="368"/>
    </location>
</feature>
<dbReference type="EC" id="3.2.1.25" evidence="3"/>
<proteinExistence type="inferred from homology"/>
<evidence type="ECO:0000259" key="6">
    <source>
        <dbReference type="Pfam" id="PF00703"/>
    </source>
</evidence>
<organism evidence="8 9">
    <name type="scientific">Agromyces larvae</name>
    <dbReference type="NCBI Taxonomy" id="2929802"/>
    <lineage>
        <taxon>Bacteria</taxon>
        <taxon>Bacillati</taxon>
        <taxon>Actinomycetota</taxon>
        <taxon>Actinomycetes</taxon>
        <taxon>Micrococcales</taxon>
        <taxon>Microbacteriaceae</taxon>
        <taxon>Agromyces</taxon>
    </lineage>
</organism>
<dbReference type="SUPFAM" id="SSF51445">
    <property type="entry name" value="(Trans)glycosidases"/>
    <property type="match status" value="1"/>
</dbReference>
<dbReference type="Gene3D" id="3.20.20.80">
    <property type="entry name" value="Glycosidases"/>
    <property type="match status" value="1"/>
</dbReference>
<evidence type="ECO:0000313" key="8">
    <source>
        <dbReference type="EMBL" id="UOE44832.1"/>
    </source>
</evidence>
<dbReference type="Gene3D" id="2.60.40.10">
    <property type="entry name" value="Immunoglobulins"/>
    <property type="match status" value="1"/>
</dbReference>
<dbReference type="Pfam" id="PF00703">
    <property type="entry name" value="Glyco_hydro_2"/>
    <property type="match status" value="1"/>
</dbReference>
<dbReference type="RefSeq" id="WP_243556943.1">
    <property type="nucleotide sequence ID" value="NZ_CP094528.1"/>
</dbReference>
<dbReference type="InterPro" id="IPR006102">
    <property type="entry name" value="Ig-like_GH2"/>
</dbReference>
<dbReference type="SUPFAM" id="SSF49303">
    <property type="entry name" value="beta-Galactosidase/glucuronidase domain"/>
    <property type="match status" value="1"/>
</dbReference>
<dbReference type="PANTHER" id="PTHR43730:SF1">
    <property type="entry name" value="BETA-MANNOSIDASE"/>
    <property type="match status" value="1"/>
</dbReference>
<comment type="catalytic activity">
    <reaction evidence="1">
        <text>Hydrolysis of terminal, non-reducing beta-D-mannose residues in beta-D-mannosides.</text>
        <dbReference type="EC" id="3.2.1.25"/>
    </reaction>
</comment>
<keyword evidence="9" id="KW-1185">Reference proteome</keyword>
<dbReference type="InterPro" id="IPR017853">
    <property type="entry name" value="GH"/>
</dbReference>
<protein>
    <recommendedName>
        <fullName evidence="3">beta-mannosidase</fullName>
        <ecNumber evidence="3">3.2.1.25</ecNumber>
    </recommendedName>
</protein>
<evidence type="ECO:0000259" key="7">
    <source>
        <dbReference type="Pfam" id="PF22666"/>
    </source>
</evidence>
<accession>A0ABY4C028</accession>
<name>A0ABY4C028_9MICO</name>
<dbReference type="InterPro" id="IPR036156">
    <property type="entry name" value="Beta-gal/glucu_dom_sf"/>
</dbReference>
<sequence>MTETSMTDPNLTETRPVDLVQPDPVARVAAVEHVDLGGDWVLRRIGPDELAGPGATGAAAHPAVAHPALAAAPALPADIPAVVPGQVHLDLLRAGLIPDPDIGFGEHDQTWVGHSTWEYRREFDWRPRPGDRTELVADGLDTFAEVRVNDHPIARTADQHLSYRFRVDDVLREGVNTLSVRFDSAWAAAHADERERGALPSPYDEPYPHVRKSACNFGWDWGPHHVTAGIWRPIALERFRARIAGVRPLVHVADDLRSAAVEVVVRLDLDDAEAADRIEAVLLAPDGRVAAQSAVRVARNVDDAGGTGGAGSGTRPGDAGEQRLDLVVDAPELWWPAGLGAQSRYRLAVRLLHHGDVVDAWERRIGMRSIEIDDRPGRWALIVNGRRVRVRGYNWIPDDPFDAEVTPARLAARLDQARSGGANLLRVWGGGVFASEEFLDGCDARGLLVWQDFLFACAAYREDDDVADLVRREAEQAIERLSSHPSVAVWCGGNEAVMGWHGWGWPGIIGNRPWGAGYYTELLPRLVAALDPTRPYVANSPWGGSLEVDPNDPERGPSHLWDEWNEVDYAGYRRHDPVFVSEMGWCGAPAWTTLRRAVPDGPLLPENPQVAHHLRAIGGAHKLARGLQPHFPVPTAPEAWHYATQLVQARAVSAGVEWLRSRERSSGVIVWQLNDCWPVLSWSAVDGDGVEKPLWHALRQSFADVLVTVQPIAPGGPLDPSGSAGLELVVVGDAPDARTVPVRIRRVSLDDGIARASSEFEVDIAFDGIARLPLTPSLSAGEDPAGDLLIVDSPYGRSVWANRPDRELRLPPARFDVDIRLDRGALVVRVAAGSVIRDVSLLADLLGDELGVPPALLRVDRMLQTLLPGEVCELRVDRRDAVAIEVVPSIDAVRAAMRSANDLLHRGAGWTAVSA</sequence>
<keyword evidence="4 8" id="KW-0378">Hydrolase</keyword>
<gene>
    <name evidence="8" type="ORF">MTO99_03335</name>
</gene>
<evidence type="ECO:0000256" key="5">
    <source>
        <dbReference type="ARBA" id="ARBA00023295"/>
    </source>
</evidence>
<dbReference type="InterPro" id="IPR013783">
    <property type="entry name" value="Ig-like_fold"/>
</dbReference>
<dbReference type="Pfam" id="PF22666">
    <property type="entry name" value="Glyco_hydro_2_N2"/>
    <property type="match status" value="1"/>
</dbReference>
<evidence type="ECO:0000313" key="9">
    <source>
        <dbReference type="Proteomes" id="UP000832097"/>
    </source>
</evidence>
<reference evidence="8 9" key="1">
    <citation type="submission" date="2022-03" db="EMBL/GenBank/DDBJ databases">
        <title>Mucilaginibacter sp. isolated from the gut of Protaetia brevitarsis seulensis larvae.</title>
        <authorList>
            <person name="Won M."/>
            <person name="Kim S.-J."/>
            <person name="Kwon S.-W."/>
        </authorList>
    </citation>
    <scope>NUCLEOTIDE SEQUENCE [LARGE SCALE GENOMIC DNA]</scope>
    <source>
        <strain evidence="8 9">CFWR-12</strain>
    </source>
</reference>
<keyword evidence="5" id="KW-0326">Glycosidase</keyword>